<protein>
    <submittedName>
        <fullName evidence="1">Uncharacterized protein</fullName>
    </submittedName>
</protein>
<evidence type="ECO:0000313" key="1">
    <source>
        <dbReference type="EMBL" id="PTQ31189.1"/>
    </source>
</evidence>
<organism evidence="1 2">
    <name type="scientific">Marchantia polymorpha</name>
    <name type="common">Common liverwort</name>
    <name type="synonym">Marchantia aquatica</name>
    <dbReference type="NCBI Taxonomy" id="3197"/>
    <lineage>
        <taxon>Eukaryota</taxon>
        <taxon>Viridiplantae</taxon>
        <taxon>Streptophyta</taxon>
        <taxon>Embryophyta</taxon>
        <taxon>Marchantiophyta</taxon>
        <taxon>Marchantiopsida</taxon>
        <taxon>Marchantiidae</taxon>
        <taxon>Marchantiales</taxon>
        <taxon>Marchantiaceae</taxon>
        <taxon>Marchantia</taxon>
    </lineage>
</organism>
<dbReference type="Proteomes" id="UP000244005">
    <property type="component" value="Unassembled WGS sequence"/>
</dbReference>
<dbReference type="Gramene" id="Mp4g06520.1">
    <property type="protein sequence ID" value="Mp4g06520.1.cds1"/>
    <property type="gene ID" value="Mp4g06520"/>
</dbReference>
<dbReference type="EMBL" id="KZ772786">
    <property type="protein sequence ID" value="PTQ31189.1"/>
    <property type="molecule type" value="Genomic_DNA"/>
</dbReference>
<sequence length="111" mass="13135">MNTCILHPTSVYIHIKEVNGHSSTFEGRHAERRLKDLRWLLGHCHEINVGTLNEYNLRSCLANFDEIITKLSLASKCRKRTRWVVYLYHVKRQFTYQQQSGSHDLARPWLV</sequence>
<dbReference type="AlphaFoldDB" id="A0A2R6WBG4"/>
<proteinExistence type="predicted"/>
<keyword evidence="2" id="KW-1185">Reference proteome</keyword>
<evidence type="ECO:0000313" key="2">
    <source>
        <dbReference type="Proteomes" id="UP000244005"/>
    </source>
</evidence>
<name>A0A2R6WBG4_MARPO</name>
<accession>A0A2R6WBG4</accession>
<reference evidence="2" key="1">
    <citation type="journal article" date="2017" name="Cell">
        <title>Insights into land plant evolution garnered from the Marchantia polymorpha genome.</title>
        <authorList>
            <person name="Bowman J.L."/>
            <person name="Kohchi T."/>
            <person name="Yamato K.T."/>
            <person name="Jenkins J."/>
            <person name="Shu S."/>
            <person name="Ishizaki K."/>
            <person name="Yamaoka S."/>
            <person name="Nishihama R."/>
            <person name="Nakamura Y."/>
            <person name="Berger F."/>
            <person name="Adam C."/>
            <person name="Aki S.S."/>
            <person name="Althoff F."/>
            <person name="Araki T."/>
            <person name="Arteaga-Vazquez M.A."/>
            <person name="Balasubrmanian S."/>
            <person name="Barry K."/>
            <person name="Bauer D."/>
            <person name="Boehm C.R."/>
            <person name="Briginshaw L."/>
            <person name="Caballero-Perez J."/>
            <person name="Catarino B."/>
            <person name="Chen F."/>
            <person name="Chiyoda S."/>
            <person name="Chovatia M."/>
            <person name="Davies K.M."/>
            <person name="Delmans M."/>
            <person name="Demura T."/>
            <person name="Dierschke T."/>
            <person name="Dolan L."/>
            <person name="Dorantes-Acosta A.E."/>
            <person name="Eklund D.M."/>
            <person name="Florent S.N."/>
            <person name="Flores-Sandoval E."/>
            <person name="Fujiyama A."/>
            <person name="Fukuzawa H."/>
            <person name="Galik B."/>
            <person name="Grimanelli D."/>
            <person name="Grimwood J."/>
            <person name="Grossniklaus U."/>
            <person name="Hamada T."/>
            <person name="Haseloff J."/>
            <person name="Hetherington A.J."/>
            <person name="Higo A."/>
            <person name="Hirakawa Y."/>
            <person name="Hundley H.N."/>
            <person name="Ikeda Y."/>
            <person name="Inoue K."/>
            <person name="Inoue S.I."/>
            <person name="Ishida S."/>
            <person name="Jia Q."/>
            <person name="Kakita M."/>
            <person name="Kanazawa T."/>
            <person name="Kawai Y."/>
            <person name="Kawashima T."/>
            <person name="Kennedy M."/>
            <person name="Kinose K."/>
            <person name="Kinoshita T."/>
            <person name="Kohara Y."/>
            <person name="Koide E."/>
            <person name="Komatsu K."/>
            <person name="Kopischke S."/>
            <person name="Kubo M."/>
            <person name="Kyozuka J."/>
            <person name="Lagercrantz U."/>
            <person name="Lin S.S."/>
            <person name="Lindquist E."/>
            <person name="Lipzen A.M."/>
            <person name="Lu C.W."/>
            <person name="De Luna E."/>
            <person name="Martienssen R.A."/>
            <person name="Minamino N."/>
            <person name="Mizutani M."/>
            <person name="Mizutani M."/>
            <person name="Mochizuki N."/>
            <person name="Monte I."/>
            <person name="Mosher R."/>
            <person name="Nagasaki H."/>
            <person name="Nakagami H."/>
            <person name="Naramoto S."/>
            <person name="Nishitani K."/>
            <person name="Ohtani M."/>
            <person name="Okamoto T."/>
            <person name="Okumura M."/>
            <person name="Phillips J."/>
            <person name="Pollak B."/>
            <person name="Reinders A."/>
            <person name="Rovekamp M."/>
            <person name="Sano R."/>
            <person name="Sawa S."/>
            <person name="Schmid M.W."/>
            <person name="Shirakawa M."/>
            <person name="Solano R."/>
            <person name="Spunde A."/>
            <person name="Suetsugu N."/>
            <person name="Sugano S."/>
            <person name="Sugiyama A."/>
            <person name="Sun R."/>
            <person name="Suzuki Y."/>
            <person name="Takenaka M."/>
            <person name="Takezawa D."/>
            <person name="Tomogane H."/>
            <person name="Tsuzuki M."/>
            <person name="Ueda T."/>
            <person name="Umeda M."/>
            <person name="Ward J.M."/>
            <person name="Watanabe Y."/>
            <person name="Yazaki K."/>
            <person name="Yokoyama R."/>
            <person name="Yoshitake Y."/>
            <person name="Yotsui I."/>
            <person name="Zachgo S."/>
            <person name="Schmutz J."/>
        </authorList>
    </citation>
    <scope>NUCLEOTIDE SEQUENCE [LARGE SCALE GENOMIC DNA]</scope>
    <source>
        <strain evidence="2">Tak-1</strain>
    </source>
</reference>
<gene>
    <name evidence="1" type="ORF">MARPO_0114s0010</name>
</gene>